<dbReference type="VEuPathDB" id="AmoebaDB:NAEGRDRAFT_80421"/>
<proteinExistence type="predicted"/>
<accession>D2VL93</accession>
<reference evidence="1 2" key="1">
    <citation type="journal article" date="2010" name="Cell">
        <title>The genome of Naegleria gruberi illuminates early eukaryotic versatility.</title>
        <authorList>
            <person name="Fritz-Laylin L.K."/>
            <person name="Prochnik S.E."/>
            <person name="Ginger M.L."/>
            <person name="Dacks J.B."/>
            <person name="Carpenter M.L."/>
            <person name="Field M.C."/>
            <person name="Kuo A."/>
            <person name="Paredez A."/>
            <person name="Chapman J."/>
            <person name="Pham J."/>
            <person name="Shu S."/>
            <person name="Neupane R."/>
            <person name="Cipriano M."/>
            <person name="Mancuso J."/>
            <person name="Tu H."/>
            <person name="Salamov A."/>
            <person name="Lindquist E."/>
            <person name="Shapiro H."/>
            <person name="Lucas S."/>
            <person name="Grigoriev I.V."/>
            <person name="Cande W.Z."/>
            <person name="Fulton C."/>
            <person name="Rokhsar D.S."/>
            <person name="Dawson S.C."/>
        </authorList>
    </citation>
    <scope>NUCLEOTIDE SEQUENCE [LARGE SCALE GENOMIC DNA]</scope>
    <source>
        <strain evidence="1 2">NEG-M</strain>
    </source>
</reference>
<dbReference type="AlphaFoldDB" id="D2VL93"/>
<protein>
    <recommendedName>
        <fullName evidence="3">Mob1/phocein family protein</fullName>
    </recommendedName>
</protein>
<dbReference type="Proteomes" id="UP000006671">
    <property type="component" value="Unassembled WGS sequence"/>
</dbReference>
<dbReference type="STRING" id="5762.D2VL93"/>
<keyword evidence="2" id="KW-1185">Reference proteome</keyword>
<dbReference type="InterPro" id="IPR036703">
    <property type="entry name" value="MOB_kinase_act_sf"/>
</dbReference>
<dbReference type="OMA" id="KATYLWT"/>
<dbReference type="InterPro" id="IPR005301">
    <property type="entry name" value="MOB_kinase_act_fam"/>
</dbReference>
<dbReference type="InParanoid" id="D2VL93"/>
<organism evidence="2">
    <name type="scientific">Naegleria gruberi</name>
    <name type="common">Amoeba</name>
    <dbReference type="NCBI Taxonomy" id="5762"/>
    <lineage>
        <taxon>Eukaryota</taxon>
        <taxon>Discoba</taxon>
        <taxon>Heterolobosea</taxon>
        <taxon>Tetramitia</taxon>
        <taxon>Eutetramitia</taxon>
        <taxon>Vahlkampfiidae</taxon>
        <taxon>Naegleria</taxon>
    </lineage>
</organism>
<dbReference type="SMART" id="SM01388">
    <property type="entry name" value="Mob1_phocein"/>
    <property type="match status" value="1"/>
</dbReference>
<dbReference type="GeneID" id="8851909"/>
<dbReference type="Pfam" id="PF03637">
    <property type="entry name" value="Mob1_phocein"/>
    <property type="match status" value="1"/>
</dbReference>
<evidence type="ECO:0000313" key="2">
    <source>
        <dbReference type="Proteomes" id="UP000006671"/>
    </source>
</evidence>
<dbReference type="Gene3D" id="1.20.140.30">
    <property type="entry name" value="MOB kinase activator"/>
    <property type="match status" value="1"/>
</dbReference>
<dbReference type="KEGG" id="ngr:NAEGRDRAFT_80421"/>
<dbReference type="eggNOG" id="KOG0440">
    <property type="taxonomic scope" value="Eukaryota"/>
</dbReference>
<evidence type="ECO:0008006" key="3">
    <source>
        <dbReference type="Google" id="ProtNLM"/>
    </source>
</evidence>
<dbReference type="EMBL" id="GG738880">
    <property type="protein sequence ID" value="EFC42346.1"/>
    <property type="molecule type" value="Genomic_DNA"/>
</dbReference>
<gene>
    <name evidence="1" type="ORF">NAEGRDRAFT_80421</name>
</gene>
<dbReference type="SUPFAM" id="SSF101152">
    <property type="entry name" value="Mob1/phocein"/>
    <property type="match status" value="1"/>
</dbReference>
<dbReference type="RefSeq" id="XP_002675090.1">
    <property type="nucleotide sequence ID" value="XM_002675044.1"/>
</dbReference>
<dbReference type="OrthoDB" id="8170117at2759"/>
<evidence type="ECO:0000313" key="1">
    <source>
        <dbReference type="EMBL" id="EFC42346.1"/>
    </source>
</evidence>
<dbReference type="PANTHER" id="PTHR22599">
    <property type="entry name" value="MPS ONE BINDER KINASE ACTIVATOR-LIKE MOB"/>
    <property type="match status" value="1"/>
</dbReference>
<name>D2VL93_NAEGR</name>
<sequence>MLSNFFKRKRQQSIFTVQQTTAPTTSTSNGHHHHHHRQSVIISGLSASIRELEQLVKLPSQVDEKDWLAQHVLEFYENLFLLIDSMKLNHDCTELNCPSMSGGDCYEYRWFDDESTNVQYHQPTTVSAPLYINLLSEWIDTKLDDPKVFPQQDDKAYPKKFKPTVVKIFSRLFRVFAHIYHRHGSYINNLGISAHINTLFKHFVLFTVEWDLMQKAEYGPCMNVLCKLFGEEYAKKKFQ</sequence>